<evidence type="ECO:0000256" key="3">
    <source>
        <dbReference type="ARBA" id="ARBA00022792"/>
    </source>
</evidence>
<evidence type="ECO:0000313" key="8">
    <source>
        <dbReference type="Proteomes" id="UP000054988"/>
    </source>
</evidence>
<reference evidence="7 8" key="1">
    <citation type="submission" date="2015-12" db="EMBL/GenBank/DDBJ databases">
        <title>Draft genome sequence of Moniliophthora roreri, the causal agent of frosty pod rot of cacao.</title>
        <authorList>
            <person name="Aime M.C."/>
            <person name="Diaz-Valderrama J.R."/>
            <person name="Kijpornyongpan T."/>
            <person name="Phillips-Mora W."/>
        </authorList>
    </citation>
    <scope>NUCLEOTIDE SEQUENCE [LARGE SCALE GENOMIC DNA]</scope>
    <source>
        <strain evidence="7 8">MCA 2952</strain>
    </source>
</reference>
<dbReference type="PANTHER" id="PTHR31107:SF2">
    <property type="entry name" value="CYTOCHROME C OXIDASE ASSEMBLY FACTOR 8"/>
    <property type="match status" value="1"/>
</dbReference>
<dbReference type="eggNOG" id="ENOG502SD1P">
    <property type="taxonomic scope" value="Eukaryota"/>
</dbReference>
<accession>A0A0W0FLM2</accession>
<comment type="caution">
    <text evidence="7">The sequence shown here is derived from an EMBL/GenBank/DDBJ whole genome shotgun (WGS) entry which is preliminary data.</text>
</comment>
<dbReference type="AlphaFoldDB" id="A0A0W0FLM2"/>
<evidence type="ECO:0000256" key="5">
    <source>
        <dbReference type="ARBA" id="ARBA00023128"/>
    </source>
</evidence>
<evidence type="ECO:0000256" key="1">
    <source>
        <dbReference type="ARBA" id="ARBA00004443"/>
    </source>
</evidence>
<comment type="similarity">
    <text evidence="2">Belongs to the COA8 family.</text>
</comment>
<dbReference type="Proteomes" id="UP000054988">
    <property type="component" value="Unassembled WGS sequence"/>
</dbReference>
<evidence type="ECO:0000256" key="6">
    <source>
        <dbReference type="ARBA" id="ARBA00023136"/>
    </source>
</evidence>
<dbReference type="EMBL" id="LATX01001869">
    <property type="protein sequence ID" value="KTB37193.1"/>
    <property type="molecule type" value="Genomic_DNA"/>
</dbReference>
<dbReference type="PANTHER" id="PTHR31107">
    <property type="entry name" value="APOPTOGENIC PROTEIN 1, MITOCHONDRIAL"/>
    <property type="match status" value="1"/>
</dbReference>
<organism evidence="7 8">
    <name type="scientific">Moniliophthora roreri</name>
    <name type="common">Frosty pod rot fungus</name>
    <name type="synonym">Monilia roreri</name>
    <dbReference type="NCBI Taxonomy" id="221103"/>
    <lineage>
        <taxon>Eukaryota</taxon>
        <taxon>Fungi</taxon>
        <taxon>Dikarya</taxon>
        <taxon>Basidiomycota</taxon>
        <taxon>Agaricomycotina</taxon>
        <taxon>Agaricomycetes</taxon>
        <taxon>Agaricomycetidae</taxon>
        <taxon>Agaricales</taxon>
        <taxon>Marasmiineae</taxon>
        <taxon>Marasmiaceae</taxon>
        <taxon>Moniliophthora</taxon>
    </lineage>
</organism>
<gene>
    <name evidence="7" type="ORF">WG66_10363</name>
</gene>
<sequence length="180" mass="20814">MLTLVPRSCRLFIRPYRLLHASSRVSKDLIGPPDQISNIRPVIYDDVPSPPPPSLLYHPYSLAEFDPEPSNNESANELQWKPQRKQLDDLNHNFWLDSNLRFEGGKKAVLESLPSSASSMDKEHALSEFYKQWLMQEKPRLDEYDQMYRARNMAVIVLAARTKIDRFKSRLANIVGMGSR</sequence>
<evidence type="ECO:0000256" key="2">
    <source>
        <dbReference type="ARBA" id="ARBA00005453"/>
    </source>
</evidence>
<evidence type="ECO:0000313" key="7">
    <source>
        <dbReference type="EMBL" id="KTB37193.1"/>
    </source>
</evidence>
<dbReference type="InterPro" id="IPR018796">
    <property type="entry name" value="COA8"/>
</dbReference>
<dbReference type="GO" id="GO:0005743">
    <property type="term" value="C:mitochondrial inner membrane"/>
    <property type="evidence" value="ECO:0007669"/>
    <property type="project" value="UniProtKB-SubCell"/>
</dbReference>
<keyword evidence="6" id="KW-0472">Membrane</keyword>
<proteinExistence type="inferred from homology"/>
<evidence type="ECO:0000256" key="4">
    <source>
        <dbReference type="ARBA" id="ARBA00022946"/>
    </source>
</evidence>
<keyword evidence="3" id="KW-0999">Mitochondrion inner membrane</keyword>
<dbReference type="GO" id="GO:0097193">
    <property type="term" value="P:intrinsic apoptotic signaling pathway"/>
    <property type="evidence" value="ECO:0007669"/>
    <property type="project" value="InterPro"/>
</dbReference>
<comment type="subcellular location">
    <subcellularLocation>
        <location evidence="1">Mitochondrion inner membrane</location>
        <topology evidence="1">Peripheral membrane protein</topology>
        <orientation evidence="1">Matrix side</orientation>
    </subcellularLocation>
</comment>
<protein>
    <submittedName>
        <fullName evidence="7">Uncharacterized protein</fullName>
    </submittedName>
</protein>
<dbReference type="Pfam" id="PF10231">
    <property type="entry name" value="COA8"/>
    <property type="match status" value="1"/>
</dbReference>
<keyword evidence="5" id="KW-0496">Mitochondrion</keyword>
<name>A0A0W0FLM2_MONRR</name>
<keyword evidence="4" id="KW-0809">Transit peptide</keyword>